<reference evidence="3" key="1">
    <citation type="journal article" date="2019" name="Int. J. Syst. Evol. Microbiol.">
        <title>The Global Catalogue of Microorganisms (GCM) 10K type strain sequencing project: providing services to taxonomists for standard genome sequencing and annotation.</title>
        <authorList>
            <consortium name="The Broad Institute Genomics Platform"/>
            <consortium name="The Broad Institute Genome Sequencing Center for Infectious Disease"/>
            <person name="Wu L."/>
            <person name="Ma J."/>
        </authorList>
    </citation>
    <scope>NUCLEOTIDE SEQUENCE [LARGE SCALE GENOMIC DNA]</scope>
    <source>
        <strain evidence="3">CCUG 53903</strain>
    </source>
</reference>
<feature type="compositionally biased region" description="Low complexity" evidence="1">
    <location>
        <begin position="8"/>
        <end position="26"/>
    </location>
</feature>
<evidence type="ECO:0000313" key="3">
    <source>
        <dbReference type="Proteomes" id="UP001596058"/>
    </source>
</evidence>
<protein>
    <submittedName>
        <fullName evidence="2">Uncharacterized protein</fullName>
    </submittedName>
</protein>
<dbReference type="RefSeq" id="WP_379515635.1">
    <property type="nucleotide sequence ID" value="NZ_JBHSPA010000023.1"/>
</dbReference>
<sequence>MSTWRVYGGTRTASTSTTAPPARAAGSGVGEREGFDIEIIHSMLVATAVFRESRLAYKSALGQAAHASLPVVTGPPVLTD</sequence>
<gene>
    <name evidence="2" type="ORF">ACFPZ3_19860</name>
</gene>
<proteinExistence type="predicted"/>
<comment type="caution">
    <text evidence="2">The sequence shown here is derived from an EMBL/GenBank/DDBJ whole genome shotgun (WGS) entry which is preliminary data.</text>
</comment>
<evidence type="ECO:0000313" key="2">
    <source>
        <dbReference type="EMBL" id="MFC5826129.1"/>
    </source>
</evidence>
<feature type="region of interest" description="Disordered" evidence="1">
    <location>
        <begin position="1"/>
        <end position="29"/>
    </location>
</feature>
<organism evidence="2 3">
    <name type="scientific">Nonomuraea insulae</name>
    <dbReference type="NCBI Taxonomy" id="1616787"/>
    <lineage>
        <taxon>Bacteria</taxon>
        <taxon>Bacillati</taxon>
        <taxon>Actinomycetota</taxon>
        <taxon>Actinomycetes</taxon>
        <taxon>Streptosporangiales</taxon>
        <taxon>Streptosporangiaceae</taxon>
        <taxon>Nonomuraea</taxon>
    </lineage>
</organism>
<dbReference type="Proteomes" id="UP001596058">
    <property type="component" value="Unassembled WGS sequence"/>
</dbReference>
<dbReference type="EMBL" id="JBHSPA010000023">
    <property type="protein sequence ID" value="MFC5826129.1"/>
    <property type="molecule type" value="Genomic_DNA"/>
</dbReference>
<evidence type="ECO:0000256" key="1">
    <source>
        <dbReference type="SAM" id="MobiDB-lite"/>
    </source>
</evidence>
<keyword evidence="3" id="KW-1185">Reference proteome</keyword>
<accession>A0ABW1CK69</accession>
<name>A0ABW1CK69_9ACTN</name>